<dbReference type="AlphaFoldDB" id="A0A538SJ94"/>
<gene>
    <name evidence="1" type="ORF">E6K73_05635</name>
</gene>
<protein>
    <submittedName>
        <fullName evidence="1">Glycosyltransferase family 2 protein</fullName>
    </submittedName>
</protein>
<accession>A0A538SJ94</accession>
<dbReference type="EMBL" id="VBOT01000071">
    <property type="protein sequence ID" value="TMQ51449.1"/>
    <property type="molecule type" value="Genomic_DNA"/>
</dbReference>
<organism evidence="1 2">
    <name type="scientific">Eiseniibacteriota bacterium</name>
    <dbReference type="NCBI Taxonomy" id="2212470"/>
    <lineage>
        <taxon>Bacteria</taxon>
        <taxon>Candidatus Eiseniibacteriota</taxon>
    </lineage>
</organism>
<dbReference type="Gene3D" id="3.90.550.10">
    <property type="entry name" value="Spore Coat Polysaccharide Biosynthesis Protein SpsA, Chain A"/>
    <property type="match status" value="1"/>
</dbReference>
<dbReference type="PANTHER" id="PTHR43179">
    <property type="entry name" value="RHAMNOSYLTRANSFERASE WBBL"/>
    <property type="match status" value="1"/>
</dbReference>
<dbReference type="InterPro" id="IPR029044">
    <property type="entry name" value="Nucleotide-diphossugar_trans"/>
</dbReference>
<dbReference type="Proteomes" id="UP000320184">
    <property type="component" value="Unassembled WGS sequence"/>
</dbReference>
<dbReference type="SUPFAM" id="SSF53448">
    <property type="entry name" value="Nucleotide-diphospho-sugar transferases"/>
    <property type="match status" value="1"/>
</dbReference>
<reference evidence="1 2" key="1">
    <citation type="journal article" date="2019" name="Nat. Microbiol.">
        <title>Mediterranean grassland soil C-N compound turnover is dependent on rainfall and depth, and is mediated by genomically divergent microorganisms.</title>
        <authorList>
            <person name="Diamond S."/>
            <person name="Andeer P.F."/>
            <person name="Li Z."/>
            <person name="Crits-Christoph A."/>
            <person name="Burstein D."/>
            <person name="Anantharaman K."/>
            <person name="Lane K.R."/>
            <person name="Thomas B.C."/>
            <person name="Pan C."/>
            <person name="Northen T.R."/>
            <person name="Banfield J.F."/>
        </authorList>
    </citation>
    <scope>NUCLEOTIDE SEQUENCE [LARGE SCALE GENOMIC DNA]</scope>
    <source>
        <strain evidence="1">WS_3</strain>
    </source>
</reference>
<proteinExistence type="predicted"/>
<keyword evidence="1" id="KW-0808">Transferase</keyword>
<evidence type="ECO:0000313" key="1">
    <source>
        <dbReference type="EMBL" id="TMQ51449.1"/>
    </source>
</evidence>
<evidence type="ECO:0000313" key="2">
    <source>
        <dbReference type="Proteomes" id="UP000320184"/>
    </source>
</evidence>
<sequence length="290" mass="32416">MPPPCMDLSIVIVHYKRPDRLLSCLGALEPELRPLASETVVIDNHSLDGAPELLAGRFPAAQVIVNSENLGYARAVNQGIRATTAPLVLVMNPDCEVMPNAIAALAAYLREHPGTAIAGPKILNPDGSLEYSARAFPDHLTFLFNRYSLLTRLFPNNPFSRRYLLTDWDHASVREVDWLSGACLMVRREAIDRVGPMDEAFFLFNEDVDWCRRMRLAGWAVTYVPEAVVVHHIGASKAKVDPRVIFERHRGMIHYFHKHHPAPPPVSMLADALIMFRAALMVAANALRLR</sequence>
<comment type="caution">
    <text evidence="1">The sequence shown here is derived from an EMBL/GenBank/DDBJ whole genome shotgun (WGS) entry which is preliminary data.</text>
</comment>
<dbReference type="PANTHER" id="PTHR43179:SF7">
    <property type="entry name" value="RHAMNOSYLTRANSFERASE WBBL"/>
    <property type="match status" value="1"/>
</dbReference>
<name>A0A538SJ94_UNCEI</name>
<dbReference type="CDD" id="cd04186">
    <property type="entry name" value="GT_2_like_c"/>
    <property type="match status" value="1"/>
</dbReference>
<dbReference type="Pfam" id="PF13641">
    <property type="entry name" value="Glyco_tranf_2_3"/>
    <property type="match status" value="1"/>
</dbReference>
<dbReference type="GO" id="GO:0016740">
    <property type="term" value="F:transferase activity"/>
    <property type="evidence" value="ECO:0007669"/>
    <property type="project" value="UniProtKB-KW"/>
</dbReference>